<comment type="caution">
    <text evidence="1">The sequence shown here is derived from an EMBL/GenBank/DDBJ whole genome shotgun (WGS) entry which is preliminary data.</text>
</comment>
<dbReference type="EMBL" id="JAEUBD010001468">
    <property type="protein sequence ID" value="KAH3660599.1"/>
    <property type="molecule type" value="Genomic_DNA"/>
</dbReference>
<evidence type="ECO:0000313" key="2">
    <source>
        <dbReference type="Proteomes" id="UP000788993"/>
    </source>
</evidence>
<organism evidence="1 2">
    <name type="scientific">Ogataea polymorpha</name>
    <dbReference type="NCBI Taxonomy" id="460523"/>
    <lineage>
        <taxon>Eukaryota</taxon>
        <taxon>Fungi</taxon>
        <taxon>Dikarya</taxon>
        <taxon>Ascomycota</taxon>
        <taxon>Saccharomycotina</taxon>
        <taxon>Pichiomycetes</taxon>
        <taxon>Pichiales</taxon>
        <taxon>Pichiaceae</taxon>
        <taxon>Ogataea</taxon>
    </lineage>
</organism>
<gene>
    <name evidence="1" type="ORF">OGATHE_004931</name>
</gene>
<evidence type="ECO:0000313" key="1">
    <source>
        <dbReference type="EMBL" id="KAH3660599.1"/>
    </source>
</evidence>
<protein>
    <submittedName>
        <fullName evidence="1">Uncharacterized protein</fullName>
    </submittedName>
</protein>
<dbReference type="AlphaFoldDB" id="A0A9P8NWZ3"/>
<reference evidence="1" key="2">
    <citation type="submission" date="2021-01" db="EMBL/GenBank/DDBJ databases">
        <authorList>
            <person name="Schikora-Tamarit M.A."/>
        </authorList>
    </citation>
    <scope>NUCLEOTIDE SEQUENCE</scope>
    <source>
        <strain evidence="1">NCAIM Y.01608</strain>
    </source>
</reference>
<keyword evidence="2" id="KW-1185">Reference proteome</keyword>
<reference evidence="1" key="1">
    <citation type="journal article" date="2021" name="Open Biol.">
        <title>Shared evolutionary footprints suggest mitochondrial oxidative damage underlies multiple complex I losses in fungi.</title>
        <authorList>
            <person name="Schikora-Tamarit M.A."/>
            <person name="Marcet-Houben M."/>
            <person name="Nosek J."/>
            <person name="Gabaldon T."/>
        </authorList>
    </citation>
    <scope>NUCLEOTIDE SEQUENCE</scope>
    <source>
        <strain evidence="1">NCAIM Y.01608</strain>
    </source>
</reference>
<accession>A0A9P8NWZ3</accession>
<proteinExistence type="predicted"/>
<sequence>MDYCASLRECAVPERLGKLFFRKAPDTYILQLSTYAAPKKRSTEKMPSRCTADTLEAICQNSKFEMPTFLSSRSSNIMLPTEDDTKLTAEYLYPSSPYWEGEIQGKPQEIKNEDSDVIEFCESSVFESIGSEKY</sequence>
<dbReference type="OrthoDB" id="3986158at2759"/>
<name>A0A9P8NWZ3_9ASCO</name>
<dbReference type="Proteomes" id="UP000788993">
    <property type="component" value="Unassembled WGS sequence"/>
</dbReference>